<evidence type="ECO:0000256" key="3">
    <source>
        <dbReference type="ARBA" id="ARBA00022643"/>
    </source>
</evidence>
<dbReference type="InterPro" id="IPR001155">
    <property type="entry name" value="OxRdtase_FMN_N"/>
</dbReference>
<evidence type="ECO:0000256" key="4">
    <source>
        <dbReference type="ARBA" id="ARBA00022857"/>
    </source>
</evidence>
<accession>A0A345EER2</accession>
<dbReference type="EMBL" id="CP031148">
    <property type="protein sequence ID" value="AXG10684.1"/>
    <property type="molecule type" value="Genomic_DNA"/>
</dbReference>
<protein>
    <submittedName>
        <fullName evidence="7">NADH:flavin oxidoreductase/NADH oxidase</fullName>
    </submittedName>
</protein>
<dbReference type="Proteomes" id="UP000252985">
    <property type="component" value="Chromosome"/>
</dbReference>
<comment type="cofactor">
    <cofactor evidence="1">
        <name>FMN</name>
        <dbReference type="ChEBI" id="CHEBI:58210"/>
    </cofactor>
</comment>
<reference evidence="7 8" key="1">
    <citation type="submission" date="2018-07" db="EMBL/GenBank/DDBJ databases">
        <title>Genome sequences of Haloplanus sp. CBA1112.</title>
        <authorList>
            <person name="Kim Y.B."/>
            <person name="Roh S.W."/>
        </authorList>
    </citation>
    <scope>NUCLEOTIDE SEQUENCE [LARGE SCALE GENOMIC DNA]</scope>
    <source>
        <strain evidence="7 8">CBA1112</strain>
    </source>
</reference>
<dbReference type="GO" id="GO:0003959">
    <property type="term" value="F:NADPH dehydrogenase activity"/>
    <property type="evidence" value="ECO:0007669"/>
    <property type="project" value="InterPro"/>
</dbReference>
<keyword evidence="4" id="KW-0521">NADP</keyword>
<dbReference type="GeneID" id="37287910"/>
<keyword evidence="2" id="KW-0285">Flavoprotein</keyword>
<dbReference type="CDD" id="cd02932">
    <property type="entry name" value="OYE_YqiM_FMN"/>
    <property type="match status" value="1"/>
</dbReference>
<dbReference type="PANTHER" id="PTHR43303:SF4">
    <property type="entry name" value="NADPH DEHYDROGENASE C23G7.10C-RELATED"/>
    <property type="match status" value="1"/>
</dbReference>
<dbReference type="AlphaFoldDB" id="A0A345EER2"/>
<evidence type="ECO:0000313" key="8">
    <source>
        <dbReference type="Proteomes" id="UP000252985"/>
    </source>
</evidence>
<dbReference type="GO" id="GO:0010181">
    <property type="term" value="F:FMN binding"/>
    <property type="evidence" value="ECO:0007669"/>
    <property type="project" value="InterPro"/>
</dbReference>
<sequence length="364" mass="39704">MSADLFTPLELRGTELPNRIMVSPMCQYSCEARDGLPTDWHHTHLVSRAVGGAGLVMTEATAVEPRGRISPQDLGIWSDDHADALADITDSIRAQGSVPAIQLAHAGRKASTKRPWEGGDPITGDEGWETIAPSAEPYPHDAGAVPTREMTADDVAAVIDAFRDAAVRAREAGFRVAEIHAAHGYLLHEFLSPVTNHRTDAYGGGFEGRTRLLHEIASTVREVWPDDDPLFVRISATDWLPDRDSWTVEDSIRLADDLAPLGVDLMDVSGGGIHPEQRIPSTGPGYQERYARRIKTETESDIAVGAVGGITTPEQADALIRNGRGDLAIVGREHLRDPYFALHAAKQLDRLDDVEVPPQYHRAF</sequence>
<evidence type="ECO:0000313" key="7">
    <source>
        <dbReference type="EMBL" id="AXG10684.1"/>
    </source>
</evidence>
<dbReference type="KEGG" id="haq:DU484_12990"/>
<evidence type="ECO:0000256" key="2">
    <source>
        <dbReference type="ARBA" id="ARBA00022630"/>
    </source>
</evidence>
<dbReference type="Pfam" id="PF00724">
    <property type="entry name" value="Oxidored_FMN"/>
    <property type="match status" value="1"/>
</dbReference>
<organism evidence="7 8">
    <name type="scientific">Haloplanus rubicundus</name>
    <dbReference type="NCBI Taxonomy" id="1547898"/>
    <lineage>
        <taxon>Archaea</taxon>
        <taxon>Methanobacteriati</taxon>
        <taxon>Methanobacteriota</taxon>
        <taxon>Stenosarchaea group</taxon>
        <taxon>Halobacteria</taxon>
        <taxon>Halobacteriales</taxon>
        <taxon>Haloferacaceae</taxon>
        <taxon>Haloplanus</taxon>
    </lineage>
</organism>
<dbReference type="RefSeq" id="WP_114606144.1">
    <property type="nucleotide sequence ID" value="NZ_CP031148.1"/>
</dbReference>
<gene>
    <name evidence="7" type="ORF">DU484_12990</name>
</gene>
<evidence type="ECO:0000256" key="1">
    <source>
        <dbReference type="ARBA" id="ARBA00001917"/>
    </source>
</evidence>
<dbReference type="SUPFAM" id="SSF51395">
    <property type="entry name" value="FMN-linked oxidoreductases"/>
    <property type="match status" value="1"/>
</dbReference>
<dbReference type="PANTHER" id="PTHR43303">
    <property type="entry name" value="NADPH DEHYDROGENASE C23G7.10C-RELATED"/>
    <property type="match status" value="1"/>
</dbReference>
<dbReference type="Gene3D" id="3.20.20.70">
    <property type="entry name" value="Aldolase class I"/>
    <property type="match status" value="1"/>
</dbReference>
<keyword evidence="5" id="KW-0560">Oxidoreductase</keyword>
<evidence type="ECO:0000256" key="5">
    <source>
        <dbReference type="ARBA" id="ARBA00023002"/>
    </source>
</evidence>
<dbReference type="InterPro" id="IPR013785">
    <property type="entry name" value="Aldolase_TIM"/>
</dbReference>
<proteinExistence type="predicted"/>
<dbReference type="GO" id="GO:0050661">
    <property type="term" value="F:NADP binding"/>
    <property type="evidence" value="ECO:0007669"/>
    <property type="project" value="InterPro"/>
</dbReference>
<evidence type="ECO:0000259" key="6">
    <source>
        <dbReference type="Pfam" id="PF00724"/>
    </source>
</evidence>
<dbReference type="InterPro" id="IPR044152">
    <property type="entry name" value="YqjM-like"/>
</dbReference>
<name>A0A345EER2_9EURY</name>
<keyword evidence="3" id="KW-0288">FMN</keyword>
<feature type="domain" description="NADH:flavin oxidoreductase/NADH oxidase N-terminal" evidence="6">
    <location>
        <begin position="4"/>
        <end position="348"/>
    </location>
</feature>